<keyword evidence="1" id="KW-0812">Transmembrane</keyword>
<keyword evidence="1" id="KW-0472">Membrane</keyword>
<feature type="signal peptide" evidence="2">
    <location>
        <begin position="1"/>
        <end position="23"/>
    </location>
</feature>
<feature type="transmembrane region" description="Helical" evidence="1">
    <location>
        <begin position="260"/>
        <end position="278"/>
    </location>
</feature>
<keyword evidence="6" id="KW-1185">Reference proteome</keyword>
<dbReference type="PROSITE" id="PS50883">
    <property type="entry name" value="EAL"/>
    <property type="match status" value="1"/>
</dbReference>
<proteinExistence type="predicted"/>
<evidence type="ECO:0000256" key="2">
    <source>
        <dbReference type="SAM" id="SignalP"/>
    </source>
</evidence>
<protein>
    <recommendedName>
        <fullName evidence="7">Diguanylate cyclase (GGDEF)-like protein</fullName>
    </recommendedName>
</protein>
<dbReference type="InterPro" id="IPR043128">
    <property type="entry name" value="Rev_trsase/Diguanyl_cyclase"/>
</dbReference>
<accession>A0ABP9HI28</accession>
<dbReference type="SUPFAM" id="SSF141868">
    <property type="entry name" value="EAL domain-like"/>
    <property type="match status" value="1"/>
</dbReference>
<dbReference type="SMART" id="SM00052">
    <property type="entry name" value="EAL"/>
    <property type="match status" value="1"/>
</dbReference>
<feature type="transmembrane region" description="Helical" evidence="1">
    <location>
        <begin position="284"/>
        <end position="304"/>
    </location>
</feature>
<feature type="transmembrane region" description="Helical" evidence="1">
    <location>
        <begin position="196"/>
        <end position="216"/>
    </location>
</feature>
<evidence type="ECO:0000259" key="4">
    <source>
        <dbReference type="PROSITE" id="PS50887"/>
    </source>
</evidence>
<dbReference type="PANTHER" id="PTHR33121">
    <property type="entry name" value="CYCLIC DI-GMP PHOSPHODIESTERASE PDEF"/>
    <property type="match status" value="1"/>
</dbReference>
<dbReference type="SUPFAM" id="SSF55073">
    <property type="entry name" value="Nucleotide cyclase"/>
    <property type="match status" value="1"/>
</dbReference>
<feature type="domain" description="EAL" evidence="3">
    <location>
        <begin position="488"/>
        <end position="740"/>
    </location>
</feature>
<sequence>MSAAIRRPAALVALAALPFAAYTAVFTATGDPGGVARVLWTAGLVGVLLLAVRRPLRVAEDRAAWTAVACAVAAWVLGDLVGTYLVAPSLSTLPTASDAVFYLLFPSLLLATALLGRRDAARGDQREETTSTPLDGPISALGAAALVGCFVVAPVWPWVGTAVATAPAALVYPALDVVCALACLHRLRRAGGTRRHALLLLAAAALLLAAADTRFLVRTVDPGAGKDVVADVLWAGTLLVLAAAGNLLEHVRTAPRSAAAPTFAAGVGATLVLALAPWTDVPPAAVVLATAAVVLCLLRLVIVVRQARALADAQHRALRDAATGLATARGVAERLEAMVEQAAPFAVVLLDVSSYKQLRLSLGSRLGGELITQIAARLRAATAGGELVGRAGEDEFTVVVPLRDDPQGDRTTGVRRAGELVRCFDEAFALEGITVHARVTAGVATFPDDGTSAAELQAAVELSTSHGSVEGAQVSAYSRSMEDQARVRLALAGEIGEAFAGGQVVAHLQPQVRLGDGRVLGAEALVRWQHPRMGILTPDRFLPAVQHTNLMRRVTDTVLRQAAAQAVTWRPWGMTVAVNLSPSDLLDPELPDRVSGILAAAGALPAEVRLEVTEDAVMADADRIAETLAELRRRGLRIAVDDFGQGHSSLARLRELPFDELKIDRAFLWRGTDPTPAETAIVRAAVALAKDLSLEVVAEGLETPDAWERLRDMGCDAVQGYWVSRPLAPHAFGGFLDGWAARVPGAAGAHLLG</sequence>
<dbReference type="InterPro" id="IPR001633">
    <property type="entry name" value="EAL_dom"/>
</dbReference>
<dbReference type="CDD" id="cd01948">
    <property type="entry name" value="EAL"/>
    <property type="match status" value="1"/>
</dbReference>
<feature type="transmembrane region" description="Helical" evidence="1">
    <location>
        <begin position="64"/>
        <end position="87"/>
    </location>
</feature>
<comment type="caution">
    <text evidence="5">The sequence shown here is derived from an EMBL/GenBank/DDBJ whole genome shotgun (WGS) entry which is preliminary data.</text>
</comment>
<dbReference type="Gene3D" id="3.20.20.450">
    <property type="entry name" value="EAL domain"/>
    <property type="match status" value="1"/>
</dbReference>
<evidence type="ECO:0008006" key="7">
    <source>
        <dbReference type="Google" id="ProtNLM"/>
    </source>
</evidence>
<feature type="transmembrane region" description="Helical" evidence="1">
    <location>
        <begin position="137"/>
        <end position="156"/>
    </location>
</feature>
<dbReference type="RefSeq" id="WP_345711413.1">
    <property type="nucleotide sequence ID" value="NZ_BAABIL010000140.1"/>
</dbReference>
<dbReference type="InterPro" id="IPR029787">
    <property type="entry name" value="Nucleotide_cyclase"/>
</dbReference>
<dbReference type="EMBL" id="BAABIL010000140">
    <property type="protein sequence ID" value="GAA4971205.1"/>
    <property type="molecule type" value="Genomic_DNA"/>
</dbReference>
<dbReference type="Pfam" id="PF00563">
    <property type="entry name" value="EAL"/>
    <property type="match status" value="1"/>
</dbReference>
<evidence type="ECO:0000313" key="5">
    <source>
        <dbReference type="EMBL" id="GAA4971205.1"/>
    </source>
</evidence>
<keyword evidence="1" id="KW-1133">Transmembrane helix</keyword>
<dbReference type="PANTHER" id="PTHR33121:SF71">
    <property type="entry name" value="OXYGEN SENSOR PROTEIN DOSP"/>
    <property type="match status" value="1"/>
</dbReference>
<dbReference type="Gene3D" id="3.30.70.270">
    <property type="match status" value="1"/>
</dbReference>
<evidence type="ECO:0000259" key="3">
    <source>
        <dbReference type="PROSITE" id="PS50883"/>
    </source>
</evidence>
<gene>
    <name evidence="5" type="ORF">GCM10023225_11320</name>
</gene>
<feature type="transmembrane region" description="Helical" evidence="1">
    <location>
        <begin position="99"/>
        <end position="116"/>
    </location>
</feature>
<name>A0ABP9HI28_9ACTN</name>
<dbReference type="InterPro" id="IPR035919">
    <property type="entry name" value="EAL_sf"/>
</dbReference>
<feature type="chain" id="PRO_5046611817" description="Diguanylate cyclase (GGDEF)-like protein" evidence="2">
    <location>
        <begin position="24"/>
        <end position="753"/>
    </location>
</feature>
<dbReference type="InterPro" id="IPR000160">
    <property type="entry name" value="GGDEF_dom"/>
</dbReference>
<feature type="transmembrane region" description="Helical" evidence="1">
    <location>
        <begin position="228"/>
        <end position="248"/>
    </location>
</feature>
<evidence type="ECO:0000313" key="6">
    <source>
        <dbReference type="Proteomes" id="UP001501195"/>
    </source>
</evidence>
<reference evidence="6" key="1">
    <citation type="journal article" date="2019" name="Int. J. Syst. Evol. Microbiol.">
        <title>The Global Catalogue of Microorganisms (GCM) 10K type strain sequencing project: providing services to taxonomists for standard genome sequencing and annotation.</title>
        <authorList>
            <consortium name="The Broad Institute Genomics Platform"/>
            <consortium name="The Broad Institute Genome Sequencing Center for Infectious Disease"/>
            <person name="Wu L."/>
            <person name="Ma J."/>
        </authorList>
    </citation>
    <scope>NUCLEOTIDE SEQUENCE [LARGE SCALE GENOMIC DNA]</scope>
    <source>
        <strain evidence="6">JCM 18126</strain>
    </source>
</reference>
<feature type="transmembrane region" description="Helical" evidence="1">
    <location>
        <begin position="162"/>
        <end position="184"/>
    </location>
</feature>
<dbReference type="InterPro" id="IPR050706">
    <property type="entry name" value="Cyclic-di-GMP_PDE-like"/>
</dbReference>
<dbReference type="PROSITE" id="PS50887">
    <property type="entry name" value="GGDEF"/>
    <property type="match status" value="1"/>
</dbReference>
<feature type="transmembrane region" description="Helical" evidence="1">
    <location>
        <begin position="33"/>
        <end position="52"/>
    </location>
</feature>
<dbReference type="NCBIfam" id="TIGR00254">
    <property type="entry name" value="GGDEF"/>
    <property type="match status" value="1"/>
</dbReference>
<dbReference type="Pfam" id="PF00990">
    <property type="entry name" value="GGDEF"/>
    <property type="match status" value="1"/>
</dbReference>
<feature type="domain" description="GGDEF" evidence="4">
    <location>
        <begin position="343"/>
        <end position="480"/>
    </location>
</feature>
<organism evidence="5 6">
    <name type="scientific">Kineococcus glutinatus</name>
    <dbReference type="NCBI Taxonomy" id="1070872"/>
    <lineage>
        <taxon>Bacteria</taxon>
        <taxon>Bacillati</taxon>
        <taxon>Actinomycetota</taxon>
        <taxon>Actinomycetes</taxon>
        <taxon>Kineosporiales</taxon>
        <taxon>Kineosporiaceae</taxon>
        <taxon>Kineococcus</taxon>
    </lineage>
</organism>
<dbReference type="Proteomes" id="UP001501195">
    <property type="component" value="Unassembled WGS sequence"/>
</dbReference>
<evidence type="ECO:0000256" key="1">
    <source>
        <dbReference type="SAM" id="Phobius"/>
    </source>
</evidence>
<dbReference type="SMART" id="SM00267">
    <property type="entry name" value="GGDEF"/>
    <property type="match status" value="1"/>
</dbReference>
<keyword evidence="2" id="KW-0732">Signal</keyword>